<evidence type="ECO:0000256" key="1">
    <source>
        <dbReference type="SAM" id="SignalP"/>
    </source>
</evidence>
<gene>
    <name evidence="2" type="ORF">D7X12_00480</name>
</gene>
<dbReference type="PROSITE" id="PS51257">
    <property type="entry name" value="PROKAR_LIPOPROTEIN"/>
    <property type="match status" value="1"/>
</dbReference>
<dbReference type="EMBL" id="RAWG01000002">
    <property type="protein sequence ID" value="RKH48266.1"/>
    <property type="molecule type" value="Genomic_DNA"/>
</dbReference>
<feature type="signal peptide" evidence="1">
    <location>
        <begin position="1"/>
        <end position="22"/>
    </location>
</feature>
<proteinExistence type="predicted"/>
<dbReference type="PANTHER" id="PTHR38436:SF1">
    <property type="entry name" value="ESTER CYCLASE"/>
    <property type="match status" value="1"/>
</dbReference>
<dbReference type="Pfam" id="PF07366">
    <property type="entry name" value="SnoaL"/>
    <property type="match status" value="1"/>
</dbReference>
<dbReference type="InterPro" id="IPR009959">
    <property type="entry name" value="Cyclase_SnoaL-like"/>
</dbReference>
<protein>
    <submittedName>
        <fullName evidence="2">Ester cyclase</fullName>
    </submittedName>
</protein>
<keyword evidence="3" id="KW-1185">Reference proteome</keyword>
<dbReference type="Gene3D" id="3.10.450.50">
    <property type="match status" value="1"/>
</dbReference>
<dbReference type="Proteomes" id="UP000273405">
    <property type="component" value="Unassembled WGS sequence"/>
</dbReference>
<evidence type="ECO:0000313" key="2">
    <source>
        <dbReference type="EMBL" id="RKH48266.1"/>
    </source>
</evidence>
<comment type="caution">
    <text evidence="2">The sequence shown here is derived from an EMBL/GenBank/DDBJ whole genome shotgun (WGS) entry which is preliminary data.</text>
</comment>
<dbReference type="InterPro" id="IPR032710">
    <property type="entry name" value="NTF2-like_dom_sf"/>
</dbReference>
<reference evidence="3" key="1">
    <citation type="submission" date="2018-09" db="EMBL/GenBank/DDBJ databases">
        <authorList>
            <person name="Livingstone P.G."/>
            <person name="Whitworth D.E."/>
        </authorList>
    </citation>
    <scope>NUCLEOTIDE SEQUENCE [LARGE SCALE GENOMIC DNA]</scope>
    <source>
        <strain evidence="3">CA040B</strain>
    </source>
</reference>
<feature type="chain" id="PRO_5017346964" evidence="1">
    <location>
        <begin position="23"/>
        <end position="172"/>
    </location>
</feature>
<organism evidence="2 3">
    <name type="scientific">Corallococcus sicarius</name>
    <dbReference type="NCBI Taxonomy" id="2316726"/>
    <lineage>
        <taxon>Bacteria</taxon>
        <taxon>Pseudomonadati</taxon>
        <taxon>Myxococcota</taxon>
        <taxon>Myxococcia</taxon>
        <taxon>Myxococcales</taxon>
        <taxon>Cystobacterineae</taxon>
        <taxon>Myxococcaceae</taxon>
        <taxon>Corallococcus</taxon>
    </lineage>
</organism>
<keyword evidence="1" id="KW-0732">Signal</keyword>
<name>A0A3A8NV32_9BACT</name>
<accession>A0A3A8NV32</accession>
<dbReference type="SUPFAM" id="SSF54427">
    <property type="entry name" value="NTF2-like"/>
    <property type="match status" value="1"/>
</dbReference>
<dbReference type="PANTHER" id="PTHR38436">
    <property type="entry name" value="POLYKETIDE CYCLASE SNOAL-LIKE DOMAIN"/>
    <property type="match status" value="1"/>
</dbReference>
<dbReference type="OrthoDB" id="5181013at2"/>
<dbReference type="AlphaFoldDB" id="A0A3A8NV32"/>
<dbReference type="GO" id="GO:0030638">
    <property type="term" value="P:polyketide metabolic process"/>
    <property type="evidence" value="ECO:0007669"/>
    <property type="project" value="InterPro"/>
</dbReference>
<sequence>MRTRAWCWLGLLGLGMSGCATLSPAEQARQVSATNKERARLFTEEVYNQKRLERIPEYVAADYVDRSEDAPRELRGPEVVRTQAEAGFALFPDLRFELLHILAEDDWVMVRWRAVGTDAKGPPAADGKPRPVTLQGDSLYRLRDGRFVESWDLTDRLSPLLQRGYKVVPPDP</sequence>
<evidence type="ECO:0000313" key="3">
    <source>
        <dbReference type="Proteomes" id="UP000273405"/>
    </source>
</evidence>